<dbReference type="Proteomes" id="UP000678499">
    <property type="component" value="Unassembled WGS sequence"/>
</dbReference>
<accession>A0A7R9BUJ7</accession>
<dbReference type="EMBL" id="OA884453">
    <property type="protein sequence ID" value="CAD7280813.1"/>
    <property type="molecule type" value="Genomic_DNA"/>
</dbReference>
<gene>
    <name evidence="3" type="ORF">NMOB1V02_LOCUS8470</name>
</gene>
<dbReference type="GO" id="GO:0015347">
    <property type="term" value="F:sodium-independent organic anion transmembrane transporter activity"/>
    <property type="evidence" value="ECO:0007669"/>
    <property type="project" value="TreeGrafter"/>
</dbReference>
<keyword evidence="2" id="KW-1133">Transmembrane helix</keyword>
<name>A0A7R9BUJ7_9CRUS</name>
<evidence type="ECO:0000256" key="2">
    <source>
        <dbReference type="SAM" id="Phobius"/>
    </source>
</evidence>
<dbReference type="SUPFAM" id="SSF103473">
    <property type="entry name" value="MFS general substrate transporter"/>
    <property type="match status" value="1"/>
</dbReference>
<dbReference type="GO" id="GO:0016323">
    <property type="term" value="C:basolateral plasma membrane"/>
    <property type="evidence" value="ECO:0007669"/>
    <property type="project" value="TreeGrafter"/>
</dbReference>
<keyword evidence="4" id="KW-1185">Reference proteome</keyword>
<keyword evidence="1" id="KW-1015">Disulfide bond</keyword>
<dbReference type="PANTHER" id="PTHR11388:SF142">
    <property type="entry name" value="SOLUTE CARRIER ORGANIC ANION TRANSPORTER FAMILY MEMBER 5A1"/>
    <property type="match status" value="1"/>
</dbReference>
<dbReference type="OrthoDB" id="5062115at2759"/>
<evidence type="ECO:0000256" key="1">
    <source>
        <dbReference type="ARBA" id="ARBA00023157"/>
    </source>
</evidence>
<feature type="transmembrane region" description="Helical" evidence="2">
    <location>
        <begin position="77"/>
        <end position="99"/>
    </location>
</feature>
<evidence type="ECO:0000313" key="4">
    <source>
        <dbReference type="Proteomes" id="UP000678499"/>
    </source>
</evidence>
<protein>
    <submittedName>
        <fullName evidence="3">Uncharacterized protein</fullName>
    </submittedName>
</protein>
<organism evidence="3">
    <name type="scientific">Notodromas monacha</name>
    <dbReference type="NCBI Taxonomy" id="399045"/>
    <lineage>
        <taxon>Eukaryota</taxon>
        <taxon>Metazoa</taxon>
        <taxon>Ecdysozoa</taxon>
        <taxon>Arthropoda</taxon>
        <taxon>Crustacea</taxon>
        <taxon>Oligostraca</taxon>
        <taxon>Ostracoda</taxon>
        <taxon>Podocopa</taxon>
        <taxon>Podocopida</taxon>
        <taxon>Cypridocopina</taxon>
        <taxon>Cypridoidea</taxon>
        <taxon>Cyprididae</taxon>
        <taxon>Notodromas</taxon>
    </lineage>
</organism>
<dbReference type="PANTHER" id="PTHR11388">
    <property type="entry name" value="ORGANIC ANION TRANSPORTER"/>
    <property type="match status" value="1"/>
</dbReference>
<dbReference type="InterPro" id="IPR004156">
    <property type="entry name" value="OATP"/>
</dbReference>
<proteinExistence type="predicted"/>
<feature type="transmembrane region" description="Helical" evidence="2">
    <location>
        <begin position="40"/>
        <end position="62"/>
    </location>
</feature>
<evidence type="ECO:0000313" key="3">
    <source>
        <dbReference type="EMBL" id="CAD7280813.1"/>
    </source>
</evidence>
<dbReference type="Pfam" id="PF03137">
    <property type="entry name" value="OATP"/>
    <property type="match status" value="1"/>
</dbReference>
<keyword evidence="2" id="KW-0812">Transmembrane</keyword>
<sequence length="156" mass="17213">MVFFFWSQREKEKVRLDEKNVVVMKDHIPKSMWKLLSNPVYVITCLGACMELIIVSGFLVFLPKYLETQFSLTKSQASVFTGGVAIPGASVGIFMGGFILKRFQLKPKGALGLVISFNALCLACYSLLFFVGCDNPLMAGTTLPYYSSEDGATAKD</sequence>
<reference evidence="3" key="1">
    <citation type="submission" date="2020-11" db="EMBL/GenBank/DDBJ databases">
        <authorList>
            <person name="Tran Van P."/>
        </authorList>
    </citation>
    <scope>NUCLEOTIDE SEQUENCE</scope>
</reference>
<keyword evidence="2" id="KW-0472">Membrane</keyword>
<dbReference type="AlphaFoldDB" id="A0A7R9BUJ7"/>
<dbReference type="InterPro" id="IPR036259">
    <property type="entry name" value="MFS_trans_sf"/>
</dbReference>
<dbReference type="EMBL" id="CAJPEX010002416">
    <property type="protein sequence ID" value="CAG0920965.1"/>
    <property type="molecule type" value="Genomic_DNA"/>
</dbReference>
<dbReference type="Gene3D" id="1.20.1250.20">
    <property type="entry name" value="MFS general substrate transporter like domains"/>
    <property type="match status" value="1"/>
</dbReference>
<feature type="transmembrane region" description="Helical" evidence="2">
    <location>
        <begin position="111"/>
        <end position="131"/>
    </location>
</feature>
<dbReference type="GO" id="GO:0043252">
    <property type="term" value="P:sodium-independent organic anion transport"/>
    <property type="evidence" value="ECO:0007669"/>
    <property type="project" value="TreeGrafter"/>
</dbReference>